<feature type="non-terminal residue" evidence="7">
    <location>
        <position position="568"/>
    </location>
</feature>
<gene>
    <name evidence="7" type="ORF">FWK35_00017181</name>
</gene>
<dbReference type="InterPro" id="IPR050863">
    <property type="entry name" value="CenT-Element_Derived"/>
</dbReference>
<evidence type="ECO:0000313" key="7">
    <source>
        <dbReference type="EMBL" id="KAF0754293.1"/>
    </source>
</evidence>
<reference evidence="7 8" key="1">
    <citation type="submission" date="2019-08" db="EMBL/GenBank/DDBJ databases">
        <title>Whole genome of Aphis craccivora.</title>
        <authorList>
            <person name="Voronova N.V."/>
            <person name="Shulinski R.S."/>
            <person name="Bandarenka Y.V."/>
            <person name="Zhorov D.G."/>
            <person name="Warner D."/>
        </authorList>
    </citation>
    <scope>NUCLEOTIDE SEQUENCE [LARGE SCALE GENOMIC DNA]</scope>
    <source>
        <strain evidence="7">180601</strain>
        <tissue evidence="7">Whole Body</tissue>
    </source>
</reference>
<dbReference type="GO" id="GO:0005634">
    <property type="term" value="C:nucleus"/>
    <property type="evidence" value="ECO:0007669"/>
    <property type="project" value="UniProtKB-SubCell"/>
</dbReference>
<dbReference type="PANTHER" id="PTHR19303:SF74">
    <property type="entry name" value="POGO TRANSPOSABLE ELEMENT WITH KRAB DOMAIN"/>
    <property type="match status" value="1"/>
</dbReference>
<feature type="region of interest" description="Disordered" evidence="5">
    <location>
        <begin position="498"/>
        <end position="520"/>
    </location>
</feature>
<evidence type="ECO:0000256" key="1">
    <source>
        <dbReference type="ARBA" id="ARBA00004123"/>
    </source>
</evidence>
<organism evidence="7 8">
    <name type="scientific">Aphis craccivora</name>
    <name type="common">Cowpea aphid</name>
    <dbReference type="NCBI Taxonomy" id="307492"/>
    <lineage>
        <taxon>Eukaryota</taxon>
        <taxon>Metazoa</taxon>
        <taxon>Ecdysozoa</taxon>
        <taxon>Arthropoda</taxon>
        <taxon>Hexapoda</taxon>
        <taxon>Insecta</taxon>
        <taxon>Pterygota</taxon>
        <taxon>Neoptera</taxon>
        <taxon>Paraneoptera</taxon>
        <taxon>Hemiptera</taxon>
        <taxon>Sternorrhyncha</taxon>
        <taxon>Aphidomorpha</taxon>
        <taxon>Aphidoidea</taxon>
        <taxon>Aphididae</taxon>
        <taxon>Aphidini</taxon>
        <taxon>Aphis</taxon>
        <taxon>Aphis</taxon>
    </lineage>
</organism>
<keyword evidence="4" id="KW-0862">Zinc</keyword>
<dbReference type="GO" id="GO:0003677">
    <property type="term" value="F:DNA binding"/>
    <property type="evidence" value="ECO:0007669"/>
    <property type="project" value="InterPro"/>
</dbReference>
<name>A0A6G0YE92_APHCR</name>
<dbReference type="Proteomes" id="UP000478052">
    <property type="component" value="Unassembled WGS sequence"/>
</dbReference>
<dbReference type="AlphaFoldDB" id="A0A6G0YE92"/>
<dbReference type="InterPro" id="IPR001876">
    <property type="entry name" value="Znf_RanBP2"/>
</dbReference>
<dbReference type="InterPro" id="IPR011011">
    <property type="entry name" value="Znf_FYVE_PHD"/>
</dbReference>
<dbReference type="PROSITE" id="PS01358">
    <property type="entry name" value="ZF_RANBP2_1"/>
    <property type="match status" value="1"/>
</dbReference>
<proteinExistence type="predicted"/>
<dbReference type="Gene3D" id="1.10.10.60">
    <property type="entry name" value="Homeodomain-like"/>
    <property type="match status" value="1"/>
</dbReference>
<evidence type="ECO:0000256" key="4">
    <source>
        <dbReference type="ARBA" id="ARBA00022833"/>
    </source>
</evidence>
<accession>A0A6G0YE92</accession>
<evidence type="ECO:0000256" key="5">
    <source>
        <dbReference type="SAM" id="MobiDB-lite"/>
    </source>
</evidence>
<dbReference type="EMBL" id="VUJU01004456">
    <property type="protein sequence ID" value="KAF0754293.1"/>
    <property type="molecule type" value="Genomic_DNA"/>
</dbReference>
<protein>
    <submittedName>
        <fullName evidence="7">HTH psq-type domain-containing protein</fullName>
    </submittedName>
</protein>
<dbReference type="SUPFAM" id="SSF46689">
    <property type="entry name" value="Homeodomain-like"/>
    <property type="match status" value="1"/>
</dbReference>
<dbReference type="Pfam" id="PF00628">
    <property type="entry name" value="PHD"/>
    <property type="match status" value="1"/>
</dbReference>
<keyword evidence="2" id="KW-0479">Metal-binding</keyword>
<dbReference type="CDD" id="cd15489">
    <property type="entry name" value="PHD_SF"/>
    <property type="match status" value="1"/>
</dbReference>
<evidence type="ECO:0000256" key="3">
    <source>
        <dbReference type="ARBA" id="ARBA00022771"/>
    </source>
</evidence>
<keyword evidence="3" id="KW-0863">Zinc-finger</keyword>
<comment type="subcellular location">
    <subcellularLocation>
        <location evidence="1">Nucleus</location>
    </subcellularLocation>
</comment>
<dbReference type="InterPro" id="IPR007889">
    <property type="entry name" value="HTH_Psq"/>
</dbReference>
<sequence length="568" mass="64491">MLLYNAEKSYGQWSEQDLQLAVAAYKNGDYGLNKSAQIYNVPKATLKRHADGKNVHVNLAKSFGRPAVFNANMKQQLVNHLLHLESLFFGFTINDIRKLAYDIAEKFLLIHNFNKEKKIAGKKWFYGFMKRNPQLCLRQPKASSMARAKGFNKKNVMDFFDILEKVVDENKINANTIFNVDESGFTTVQKKTQKVISLKGKRQVGALTSGERGVNTPLKRKCPELEIGAPPGSVVEISDTGYINSELFVTWLKHFHLHVKSTKENPVVILLDGHTTHSKNLDALLFAKENGIVLLQLPGHTTHRLQPLDVAFLKSLGLYYIQAQEKWLRQNYGKTISQFHVSSLLKEAYGRAATVGIAENAFRNASIWPVNRYIFQDHQFIVSDSLNRCPTPEIETEIENGITINNDKTKDAINDSITINDVEQNNNSFTKVLLEVSPIPKTQQYTKSKRSGRGAQKAVVLTSSPYKNDLQEKSLIATRKINNITIKKEKVEKQNTKRNIFDKKNDKSKKKKVGDIPTSKGTKAGVKENWYCPLCRENNQLDMIMCPQCSVWFHEDCLGLQPKDEFLL</sequence>
<dbReference type="GO" id="GO:0008270">
    <property type="term" value="F:zinc ion binding"/>
    <property type="evidence" value="ECO:0007669"/>
    <property type="project" value="UniProtKB-KW"/>
</dbReference>
<evidence type="ECO:0000259" key="6">
    <source>
        <dbReference type="PROSITE" id="PS01358"/>
    </source>
</evidence>
<dbReference type="InterPro" id="IPR019787">
    <property type="entry name" value="Znf_PHD-finger"/>
</dbReference>
<feature type="domain" description="RanBP2-type" evidence="6">
    <location>
        <begin position="530"/>
        <end position="549"/>
    </location>
</feature>
<keyword evidence="8" id="KW-1185">Reference proteome</keyword>
<dbReference type="Gene3D" id="3.30.40.10">
    <property type="entry name" value="Zinc/RING finger domain, C3HC4 (zinc finger)"/>
    <property type="match status" value="1"/>
</dbReference>
<dbReference type="SUPFAM" id="SSF57903">
    <property type="entry name" value="FYVE/PHD zinc finger"/>
    <property type="match status" value="1"/>
</dbReference>
<comment type="caution">
    <text evidence="7">The sequence shown here is derived from an EMBL/GenBank/DDBJ whole genome shotgun (WGS) entry which is preliminary data.</text>
</comment>
<dbReference type="InterPro" id="IPR009057">
    <property type="entry name" value="Homeodomain-like_sf"/>
</dbReference>
<dbReference type="PANTHER" id="PTHR19303">
    <property type="entry name" value="TRANSPOSON"/>
    <property type="match status" value="1"/>
</dbReference>
<dbReference type="Pfam" id="PF05225">
    <property type="entry name" value="HTH_psq"/>
    <property type="match status" value="1"/>
</dbReference>
<dbReference type="Pfam" id="PF03184">
    <property type="entry name" value="DDE_1"/>
    <property type="match status" value="1"/>
</dbReference>
<evidence type="ECO:0000313" key="8">
    <source>
        <dbReference type="Proteomes" id="UP000478052"/>
    </source>
</evidence>
<dbReference type="InterPro" id="IPR004875">
    <property type="entry name" value="DDE_SF_endonuclease_dom"/>
</dbReference>
<dbReference type="OrthoDB" id="6606418at2759"/>
<dbReference type="InterPro" id="IPR013083">
    <property type="entry name" value="Znf_RING/FYVE/PHD"/>
</dbReference>
<evidence type="ECO:0000256" key="2">
    <source>
        <dbReference type="ARBA" id="ARBA00022723"/>
    </source>
</evidence>